<feature type="compositionally biased region" description="Polar residues" evidence="1">
    <location>
        <begin position="1"/>
        <end position="15"/>
    </location>
</feature>
<dbReference type="EMBL" id="CDMZ01000250">
    <property type="protein sequence ID" value="CEM10142.1"/>
    <property type="molecule type" value="Genomic_DNA"/>
</dbReference>
<feature type="region of interest" description="Disordered" evidence="1">
    <location>
        <begin position="115"/>
        <end position="172"/>
    </location>
</feature>
<dbReference type="VEuPathDB" id="CryptoDB:Cvel_16110"/>
<feature type="compositionally biased region" description="Low complexity" evidence="1">
    <location>
        <begin position="158"/>
        <end position="171"/>
    </location>
</feature>
<sequence length="344" mass="38588">MPTEIFKSSRTNAPHSPQYGKPKPNDRTDGRGITDGPNYTLSANPERQREPHTKNLKGLLSGNATFSKFNPHSGVKTRGRTQKGYTTYSGENFRNFKLTANARELHHQMKRTYDGEDITKTKIPSSLRKPRPTAKADSASSPTGAPQLTEGLPVQATPLPDSHSPSGSPSPYASLMSPCSRFSYMTIQPETLQLLDNAGCPSPLNKEGHKTVPGCATWVHKKEPRHEVEHQDWPAGVHLLKRPQSTSILRANQMRKNRGFFDDTAIEGRRHFDPEDEKPHPAEMWHETGKPLPPTRQRNPHKAKRTYDWSKKTRETFITLSHINAPPPASLTGKRQFPNRIGLH</sequence>
<accession>A0A0G4FC16</accession>
<feature type="compositionally biased region" description="Basic and acidic residues" evidence="1">
    <location>
        <begin position="273"/>
        <end position="289"/>
    </location>
</feature>
<feature type="region of interest" description="Disordered" evidence="1">
    <location>
        <begin position="323"/>
        <end position="344"/>
    </location>
</feature>
<protein>
    <submittedName>
        <fullName evidence="2">Uncharacterized protein</fullName>
    </submittedName>
</protein>
<feature type="region of interest" description="Disordered" evidence="1">
    <location>
        <begin position="273"/>
        <end position="307"/>
    </location>
</feature>
<proteinExistence type="predicted"/>
<feature type="region of interest" description="Disordered" evidence="1">
    <location>
        <begin position="1"/>
        <end position="88"/>
    </location>
</feature>
<gene>
    <name evidence="2" type="ORF">Cvel_16110</name>
</gene>
<dbReference type="AlphaFoldDB" id="A0A0G4FC16"/>
<name>A0A0G4FC16_9ALVE</name>
<reference evidence="2" key="1">
    <citation type="submission" date="2014-11" db="EMBL/GenBank/DDBJ databases">
        <authorList>
            <person name="Otto D Thomas"/>
            <person name="Naeem Raeece"/>
        </authorList>
    </citation>
    <scope>NUCLEOTIDE SEQUENCE</scope>
</reference>
<evidence type="ECO:0000313" key="2">
    <source>
        <dbReference type="EMBL" id="CEM10142.1"/>
    </source>
</evidence>
<organism evidence="2">
    <name type="scientific">Chromera velia CCMP2878</name>
    <dbReference type="NCBI Taxonomy" id="1169474"/>
    <lineage>
        <taxon>Eukaryota</taxon>
        <taxon>Sar</taxon>
        <taxon>Alveolata</taxon>
        <taxon>Colpodellida</taxon>
        <taxon>Chromeraceae</taxon>
        <taxon>Chromera</taxon>
    </lineage>
</organism>
<feature type="compositionally biased region" description="Basic and acidic residues" evidence="1">
    <location>
        <begin position="23"/>
        <end position="32"/>
    </location>
</feature>
<evidence type="ECO:0000256" key="1">
    <source>
        <dbReference type="SAM" id="MobiDB-lite"/>
    </source>
</evidence>